<accession>A0AA35SDK0</accession>
<reference evidence="2" key="1">
    <citation type="submission" date="2023-03" db="EMBL/GenBank/DDBJ databases">
        <authorList>
            <person name="Steffen K."/>
            <person name="Cardenas P."/>
        </authorList>
    </citation>
    <scope>NUCLEOTIDE SEQUENCE</scope>
</reference>
<dbReference type="EMBL" id="CASHTH010002225">
    <property type="protein sequence ID" value="CAI8026671.1"/>
    <property type="molecule type" value="Genomic_DNA"/>
</dbReference>
<keyword evidence="2" id="KW-0396">Initiation factor</keyword>
<feature type="non-terminal residue" evidence="2">
    <location>
        <position position="81"/>
    </location>
</feature>
<proteinExistence type="inferred from homology"/>
<dbReference type="GO" id="GO:0005085">
    <property type="term" value="F:guanyl-nucleotide exchange factor activity"/>
    <property type="evidence" value="ECO:0007669"/>
    <property type="project" value="TreeGrafter"/>
</dbReference>
<dbReference type="InterPro" id="IPR042528">
    <property type="entry name" value="elF-2B_alpha_N"/>
</dbReference>
<dbReference type="Gene3D" id="1.20.120.1070">
    <property type="entry name" value="Translation initiation factor eIF-2B, N-terminal domain"/>
    <property type="match status" value="1"/>
</dbReference>
<keyword evidence="3" id="KW-1185">Reference proteome</keyword>
<comment type="similarity">
    <text evidence="1">Belongs to the eIF-2B alpha/beta/delta subunits family.</text>
</comment>
<dbReference type="GO" id="GO:0003743">
    <property type="term" value="F:translation initiation factor activity"/>
    <property type="evidence" value="ECO:0007669"/>
    <property type="project" value="UniProtKB-KW"/>
</dbReference>
<organism evidence="2 3">
    <name type="scientific">Geodia barretti</name>
    <name type="common">Barrett's horny sponge</name>
    <dbReference type="NCBI Taxonomy" id="519541"/>
    <lineage>
        <taxon>Eukaryota</taxon>
        <taxon>Metazoa</taxon>
        <taxon>Porifera</taxon>
        <taxon>Demospongiae</taxon>
        <taxon>Heteroscleromorpha</taxon>
        <taxon>Tetractinellida</taxon>
        <taxon>Astrophorina</taxon>
        <taxon>Geodiidae</taxon>
        <taxon>Geodia</taxon>
    </lineage>
</organism>
<gene>
    <name evidence="2" type="ORF">GBAR_LOCUS15306</name>
</gene>
<dbReference type="PANTHER" id="PTHR45860">
    <property type="entry name" value="TRANSLATION INITIATION FACTOR EIF-2B SUBUNIT ALPHA"/>
    <property type="match status" value="1"/>
</dbReference>
<comment type="caution">
    <text evidence="2">The sequence shown here is derived from an EMBL/GenBank/DDBJ whole genome shotgun (WGS) entry which is preliminary data.</text>
</comment>
<dbReference type="PANTHER" id="PTHR45860:SF1">
    <property type="entry name" value="TRANSLATION INITIATION FACTOR EIF-2B SUBUNIT ALPHA"/>
    <property type="match status" value="1"/>
</dbReference>
<protein>
    <submittedName>
        <fullName evidence="2">Translation initiation factor eIF-2B subunit alpha</fullName>
    </submittedName>
</protein>
<evidence type="ECO:0000313" key="3">
    <source>
        <dbReference type="Proteomes" id="UP001174909"/>
    </source>
</evidence>
<dbReference type="Proteomes" id="UP001174909">
    <property type="component" value="Unassembled WGS sequence"/>
</dbReference>
<sequence length="81" mass="9033">VTVHDCSFDIYSVGTISGLRAELKVATETLIKARTSTVSVSSGCELFLRFITMTSLEGQNDFEDLRRKLIKRGLYVCSLLK</sequence>
<evidence type="ECO:0000313" key="2">
    <source>
        <dbReference type="EMBL" id="CAI8026671.1"/>
    </source>
</evidence>
<name>A0AA35SDK0_GEOBA</name>
<evidence type="ECO:0000256" key="1">
    <source>
        <dbReference type="ARBA" id="ARBA00007251"/>
    </source>
</evidence>
<dbReference type="InterPro" id="IPR051501">
    <property type="entry name" value="eIF2B_alpha/beta/delta"/>
</dbReference>
<dbReference type="AlphaFoldDB" id="A0AA35SDK0"/>
<dbReference type="GO" id="GO:0005851">
    <property type="term" value="C:eukaryotic translation initiation factor 2B complex"/>
    <property type="evidence" value="ECO:0007669"/>
    <property type="project" value="TreeGrafter"/>
</dbReference>
<keyword evidence="2" id="KW-0648">Protein biosynthesis</keyword>